<dbReference type="EMBL" id="QAYG01000016">
    <property type="protein sequence ID" value="PTW53564.1"/>
    <property type="molecule type" value="Genomic_DNA"/>
</dbReference>
<organism evidence="2 3">
    <name type="scientific">Breoghania corrubedonensis</name>
    <dbReference type="NCBI Taxonomy" id="665038"/>
    <lineage>
        <taxon>Bacteria</taxon>
        <taxon>Pseudomonadati</taxon>
        <taxon>Pseudomonadota</taxon>
        <taxon>Alphaproteobacteria</taxon>
        <taxon>Hyphomicrobiales</taxon>
        <taxon>Stappiaceae</taxon>
        <taxon>Breoghania</taxon>
    </lineage>
</organism>
<feature type="compositionally biased region" description="Low complexity" evidence="1">
    <location>
        <begin position="315"/>
        <end position="330"/>
    </location>
</feature>
<comment type="caution">
    <text evidence="2">The sequence shown here is derived from an EMBL/GenBank/DDBJ whole genome shotgun (WGS) entry which is preliminary data.</text>
</comment>
<feature type="compositionally biased region" description="Basic and acidic residues" evidence="1">
    <location>
        <begin position="47"/>
        <end position="66"/>
    </location>
</feature>
<reference evidence="2 3" key="1">
    <citation type="submission" date="2018-04" db="EMBL/GenBank/DDBJ databases">
        <title>Genomic Encyclopedia of Archaeal and Bacterial Type Strains, Phase II (KMG-II): from individual species to whole genera.</title>
        <authorList>
            <person name="Goeker M."/>
        </authorList>
    </citation>
    <scope>NUCLEOTIDE SEQUENCE [LARGE SCALE GENOMIC DNA]</scope>
    <source>
        <strain evidence="2 3">DSM 23382</strain>
    </source>
</reference>
<dbReference type="Proteomes" id="UP000244081">
    <property type="component" value="Unassembled WGS sequence"/>
</dbReference>
<name>A0A2T5UPX2_9HYPH</name>
<proteinExistence type="predicted"/>
<accession>A0A2T5UPX2</accession>
<feature type="region of interest" description="Disordered" evidence="1">
    <location>
        <begin position="305"/>
        <end position="333"/>
    </location>
</feature>
<feature type="region of interest" description="Disordered" evidence="1">
    <location>
        <begin position="26"/>
        <end position="66"/>
    </location>
</feature>
<dbReference type="AlphaFoldDB" id="A0A2T5UPX2"/>
<evidence type="ECO:0000313" key="3">
    <source>
        <dbReference type="Proteomes" id="UP000244081"/>
    </source>
</evidence>
<feature type="compositionally biased region" description="Basic and acidic residues" evidence="1">
    <location>
        <begin position="26"/>
        <end position="41"/>
    </location>
</feature>
<keyword evidence="3" id="KW-1185">Reference proteome</keyword>
<sequence>MANFGIGLGAFMDGFTKGANLRHQWDDRKDRKAAQAEDRAYQRTRRERQETLDARSDDEYERKKKERDAIREVGLGAKREFDEKVKAGELKEGDFGTFWDENVIPRLAKPYLEAGDMEGARRVREWGESAAAKRGGQYALKAMTLAQQGKLGEALTAAQKAAEVRGYLNHGFSFGKQEPIQDQDGNVLGYRVHMTDADGKETTQDVSVGQIPAMLGTFINPEAAFNTQIAAQTANAKTEHDIATYKRKKEIDRSYADPQKARSSAVNALRKRFDGTMDDQIFDDMPAAKQEELIKRYMETEMGRPVGLAGGAEKPAIAQPSAPQPTAASAGRSVVVDKATGQPVEMTTSAPAAPTAPSRAFAGAGGQSTAQPVGQQQEEPQEASTEQEAPAQAPVGGSGQVNGVQVDDLLTRATRALNAGIDPRVIAGQLNRVGIPRSLWPAKLQTGAYGDVTRVSPGLGG</sequence>
<protein>
    <submittedName>
        <fullName evidence="2">Uncharacterized protein</fullName>
    </submittedName>
</protein>
<evidence type="ECO:0000256" key="1">
    <source>
        <dbReference type="SAM" id="MobiDB-lite"/>
    </source>
</evidence>
<gene>
    <name evidence="2" type="ORF">C8N35_11619</name>
</gene>
<evidence type="ECO:0000313" key="2">
    <source>
        <dbReference type="EMBL" id="PTW53564.1"/>
    </source>
</evidence>
<feature type="compositionally biased region" description="Low complexity" evidence="1">
    <location>
        <begin position="347"/>
        <end position="362"/>
    </location>
</feature>
<feature type="region of interest" description="Disordered" evidence="1">
    <location>
        <begin position="346"/>
        <end position="401"/>
    </location>
</feature>